<evidence type="ECO:0000313" key="1">
    <source>
        <dbReference type="EMBL" id="XBS19908.1"/>
    </source>
</evidence>
<dbReference type="KEGG" id="mech:Q9L42_016340"/>
<accession>A0AAU7NSK1</accession>
<dbReference type="CDD" id="cd14738">
    <property type="entry name" value="PAAR_2"/>
    <property type="match status" value="1"/>
</dbReference>
<dbReference type="InterPro" id="IPR008727">
    <property type="entry name" value="PAAR_motif"/>
</dbReference>
<reference evidence="1 2" key="1">
    <citation type="journal article" date="2024" name="Microbiology">
        <title>Methylomarinum rosea sp. nov., a novel halophilic methanotrophic bacterium from the hypersaline Lake Elton.</title>
        <authorList>
            <person name="Suleimanov R.Z."/>
            <person name="Oshkin I.Y."/>
            <person name="Danilova O.V."/>
            <person name="Suzina N.E."/>
            <person name="Dedysh S.N."/>
        </authorList>
    </citation>
    <scope>NUCLEOTIDE SEQUENCE [LARGE SCALE GENOMIC DNA]</scope>
    <source>
        <strain evidence="1 2">Ch1-1</strain>
    </source>
</reference>
<dbReference type="AlphaFoldDB" id="A0AAU7NSK1"/>
<proteinExistence type="predicted"/>
<dbReference type="RefSeq" id="WP_305907357.1">
    <property type="nucleotide sequence ID" value="NZ_CP157743.1"/>
</dbReference>
<evidence type="ECO:0000313" key="2">
    <source>
        <dbReference type="Proteomes" id="UP001225378"/>
    </source>
</evidence>
<keyword evidence="2" id="KW-1185">Reference proteome</keyword>
<name>A0AAU7NSK1_9GAMM</name>
<protein>
    <submittedName>
        <fullName evidence="1">PAAR domain-containing protein</fullName>
    </submittedName>
</protein>
<dbReference type="Pfam" id="PF05488">
    <property type="entry name" value="PAAR_motif"/>
    <property type="match status" value="1"/>
</dbReference>
<dbReference type="Proteomes" id="UP001225378">
    <property type="component" value="Chromosome"/>
</dbReference>
<gene>
    <name evidence="1" type="ORF">Q9L42_016340</name>
</gene>
<dbReference type="Gene3D" id="2.60.200.60">
    <property type="match status" value="2"/>
</dbReference>
<organism evidence="1 2">
    <name type="scientific">Methylomarinum roseum</name>
    <dbReference type="NCBI Taxonomy" id="3067653"/>
    <lineage>
        <taxon>Bacteria</taxon>
        <taxon>Pseudomonadati</taxon>
        <taxon>Pseudomonadota</taxon>
        <taxon>Gammaproteobacteria</taxon>
        <taxon>Methylococcales</taxon>
        <taxon>Methylococcaceae</taxon>
        <taxon>Methylomarinum</taxon>
    </lineage>
</organism>
<dbReference type="EMBL" id="CP157743">
    <property type="protein sequence ID" value="XBS19908.1"/>
    <property type="molecule type" value="Genomic_DNA"/>
</dbReference>
<sequence>MGQPAARLTDMHTCPMFNGPVPHVGGPITAPGAPTVLIGSMPAARVGDMATCVGPPDSIVKGSATVLIGSMPAARLGDSTSHGGVIVVGCPTVLIGG</sequence>